<dbReference type="GO" id="GO:0005829">
    <property type="term" value="C:cytosol"/>
    <property type="evidence" value="ECO:0007669"/>
    <property type="project" value="TreeGrafter"/>
</dbReference>
<organism evidence="1 2">
    <name type="scientific">Clostridium argentinense CDC 2741</name>
    <dbReference type="NCBI Taxonomy" id="1418104"/>
    <lineage>
        <taxon>Bacteria</taxon>
        <taxon>Bacillati</taxon>
        <taxon>Bacillota</taxon>
        <taxon>Clostridia</taxon>
        <taxon>Eubacteriales</taxon>
        <taxon>Clostridiaceae</taxon>
        <taxon>Clostridium</taxon>
    </lineage>
</organism>
<dbReference type="InterPro" id="IPR003329">
    <property type="entry name" value="Cytidylyl_trans"/>
</dbReference>
<reference evidence="1 2" key="1">
    <citation type="journal article" date="2015" name="Infect. Genet. Evol.">
        <title>Genomic sequences of six botulinum neurotoxin-producing strains representing three clostridial species illustrate the mobility and diversity of botulinum neurotoxin genes.</title>
        <authorList>
            <person name="Smith T.J."/>
            <person name="Hill K.K."/>
            <person name="Xie G."/>
            <person name="Foley B.T."/>
            <person name="Williamson C.H."/>
            <person name="Foster J.T."/>
            <person name="Johnson S.L."/>
            <person name="Chertkov O."/>
            <person name="Teshima H."/>
            <person name="Gibbons H.S."/>
            <person name="Johnsky L.A."/>
            <person name="Karavis M.A."/>
            <person name="Smith L.A."/>
        </authorList>
    </citation>
    <scope>NUCLEOTIDE SEQUENCE [LARGE SCALE GENOMIC DNA]</scope>
    <source>
        <strain evidence="1 2">CDC 2741</strain>
    </source>
</reference>
<keyword evidence="1" id="KW-0548">Nucleotidyltransferase</keyword>
<dbReference type="RefSeq" id="WP_039632496.1">
    <property type="nucleotide sequence ID" value="NZ_AYSO01000015.1"/>
</dbReference>
<dbReference type="Gene3D" id="3.90.550.10">
    <property type="entry name" value="Spore Coat Polysaccharide Biosynthesis Protein SpsA, Chain A"/>
    <property type="match status" value="1"/>
</dbReference>
<accession>A0A0C1R9Z3</accession>
<dbReference type="Pfam" id="PF02348">
    <property type="entry name" value="CTP_transf_3"/>
    <property type="match status" value="1"/>
</dbReference>
<name>A0A0C1R9Z3_9CLOT</name>
<dbReference type="GO" id="GO:0016779">
    <property type="term" value="F:nucleotidyltransferase activity"/>
    <property type="evidence" value="ECO:0007669"/>
    <property type="project" value="UniProtKB-KW"/>
</dbReference>
<evidence type="ECO:0000313" key="1">
    <source>
        <dbReference type="EMBL" id="KIE47266.1"/>
    </source>
</evidence>
<dbReference type="Proteomes" id="UP000031366">
    <property type="component" value="Unassembled WGS sequence"/>
</dbReference>
<dbReference type="PANTHER" id="PTHR42866:SF1">
    <property type="entry name" value="SPORE COAT POLYSACCHARIDE BIOSYNTHESIS PROTEIN SPSF"/>
    <property type="match status" value="1"/>
</dbReference>
<dbReference type="OrthoDB" id="9815559at2"/>
<keyword evidence="2" id="KW-1185">Reference proteome</keyword>
<proteinExistence type="predicted"/>
<dbReference type="CDD" id="cd02518">
    <property type="entry name" value="GT2_SpsF"/>
    <property type="match status" value="1"/>
</dbReference>
<gene>
    <name evidence="1" type="ORF">U732_1475</name>
</gene>
<dbReference type="InterPro" id="IPR029044">
    <property type="entry name" value="Nucleotide-diphossugar_trans"/>
</dbReference>
<dbReference type="PANTHER" id="PTHR42866">
    <property type="entry name" value="3-DEOXY-MANNO-OCTULOSONATE CYTIDYLYLTRANSFERASE"/>
    <property type="match status" value="1"/>
</dbReference>
<dbReference type="FunFam" id="3.90.550.10:FF:000188">
    <property type="entry name" value="Polysaccharide biosynthesis protein"/>
    <property type="match status" value="1"/>
</dbReference>
<dbReference type="SUPFAM" id="SSF53448">
    <property type="entry name" value="Nucleotide-diphospho-sugar transferases"/>
    <property type="match status" value="1"/>
</dbReference>
<sequence length="249" mass="29197">MKVICIVQARMGSERLPGKVLKEINGKPMIYYTLTRLRKSKYIDEIILATSIKEVDTLLAEYVKSLGIEVFRGSENNVLERYKLASDKYGGEVIVRVTGDCPLIDPIIVDNVITKYLMYDYDYVRLDVPETFMRGFDVEVFSKNTLEHVFSIACSEQNINKSEFEVFREHVTYYIYNFKENFKLGYIKGESLYQKDYRVCVDTKEDFELINYIYEYFKSEDISSKEIVNLLGNHSYLLDINKKTKQKLL</sequence>
<dbReference type="STRING" id="29341.RSJ17_12850"/>
<protein>
    <submittedName>
        <fullName evidence="1">Cytidylyltransferase family protein</fullName>
    </submittedName>
</protein>
<keyword evidence="1" id="KW-0808">Transferase</keyword>
<evidence type="ECO:0000313" key="2">
    <source>
        <dbReference type="Proteomes" id="UP000031366"/>
    </source>
</evidence>
<comment type="caution">
    <text evidence="1">The sequence shown here is derived from an EMBL/GenBank/DDBJ whole genome shotgun (WGS) entry which is preliminary data.</text>
</comment>
<dbReference type="EMBL" id="AYSO01000015">
    <property type="protein sequence ID" value="KIE47266.1"/>
    <property type="molecule type" value="Genomic_DNA"/>
</dbReference>
<dbReference type="AlphaFoldDB" id="A0A0C1R9Z3"/>